<feature type="compositionally biased region" description="Basic and acidic residues" evidence="1">
    <location>
        <begin position="145"/>
        <end position="158"/>
    </location>
</feature>
<evidence type="ECO:0000313" key="3">
    <source>
        <dbReference type="Proteomes" id="UP001321475"/>
    </source>
</evidence>
<sequence length="276" mass="29702">MLARGVGPRGGEPRPGGRERDGTGVVRLVDVPQRREPAHPQGEVLEAGELERPRRVDRHGHAREDALVEVVVAAGQADRPEPAVLGEPDHGVGAVEVDLRQVGGRGGVRELWGVHPDEEDRSVELLRDAGERPREAPVEAALDLGQHREAGRHPRPGDPVEDEDTVDVGHRRDRGERVLERGESEVRRLVGRELRLQPRLRATRHGLLGEHDDRPRPFEPGVRAPSDDVPEAWSSASSGVGVVGAGGVTGPSFGVIIGRAPSTCPAPRATRRAGCP</sequence>
<feature type="region of interest" description="Disordered" evidence="1">
    <location>
        <begin position="1"/>
        <end position="25"/>
    </location>
</feature>
<feature type="region of interest" description="Disordered" evidence="1">
    <location>
        <begin position="208"/>
        <end position="238"/>
    </location>
</feature>
<name>A0ABN6XFB3_9CELL</name>
<dbReference type="Proteomes" id="UP001321475">
    <property type="component" value="Chromosome"/>
</dbReference>
<keyword evidence="3" id="KW-1185">Reference proteome</keyword>
<dbReference type="EMBL" id="AP027729">
    <property type="protein sequence ID" value="BDZ42480.1"/>
    <property type="molecule type" value="Genomic_DNA"/>
</dbReference>
<gene>
    <name evidence="2" type="ORF">GCM10025865_17790</name>
</gene>
<feature type="compositionally biased region" description="Basic and acidic residues" evidence="1">
    <location>
        <begin position="11"/>
        <end position="22"/>
    </location>
</feature>
<accession>A0ABN6XFB3</accession>
<protein>
    <submittedName>
        <fullName evidence="2">Uncharacterized protein</fullName>
    </submittedName>
</protein>
<evidence type="ECO:0000313" key="2">
    <source>
        <dbReference type="EMBL" id="BDZ42480.1"/>
    </source>
</evidence>
<reference evidence="3" key="1">
    <citation type="journal article" date="2019" name="Int. J. Syst. Evol. Microbiol.">
        <title>The Global Catalogue of Microorganisms (GCM) 10K type strain sequencing project: providing services to taxonomists for standard genome sequencing and annotation.</title>
        <authorList>
            <consortium name="The Broad Institute Genomics Platform"/>
            <consortium name="The Broad Institute Genome Sequencing Center for Infectious Disease"/>
            <person name="Wu L."/>
            <person name="Ma J."/>
        </authorList>
    </citation>
    <scope>NUCLEOTIDE SEQUENCE [LARGE SCALE GENOMIC DNA]</scope>
    <source>
        <strain evidence="3">NBRC 108565</strain>
    </source>
</reference>
<feature type="region of interest" description="Disordered" evidence="1">
    <location>
        <begin position="143"/>
        <end position="166"/>
    </location>
</feature>
<organism evidence="2 3">
    <name type="scientific">Paraoerskovia sediminicola</name>
    <dbReference type="NCBI Taxonomy" id="1138587"/>
    <lineage>
        <taxon>Bacteria</taxon>
        <taxon>Bacillati</taxon>
        <taxon>Actinomycetota</taxon>
        <taxon>Actinomycetes</taxon>
        <taxon>Micrococcales</taxon>
        <taxon>Cellulomonadaceae</taxon>
        <taxon>Paraoerskovia</taxon>
    </lineage>
</organism>
<evidence type="ECO:0000256" key="1">
    <source>
        <dbReference type="SAM" id="MobiDB-lite"/>
    </source>
</evidence>
<feature type="compositionally biased region" description="Basic and acidic residues" evidence="1">
    <location>
        <begin position="208"/>
        <end position="217"/>
    </location>
</feature>
<proteinExistence type="predicted"/>